<accession>A0A1E5L777</accession>
<dbReference type="STRING" id="1390249.BHU72_14765"/>
<evidence type="ECO:0000313" key="1">
    <source>
        <dbReference type="EMBL" id="OEH86012.1"/>
    </source>
</evidence>
<dbReference type="AlphaFoldDB" id="A0A1E5L777"/>
<evidence type="ECO:0000313" key="2">
    <source>
        <dbReference type="Proteomes" id="UP000095255"/>
    </source>
</evidence>
<dbReference type="Proteomes" id="UP000095255">
    <property type="component" value="Unassembled WGS sequence"/>
</dbReference>
<reference evidence="1 2" key="1">
    <citation type="submission" date="2016-09" db="EMBL/GenBank/DDBJ databases">
        <title>Desulfuribacillus arsenicus sp. nov., an obligately anaerobic, dissimilatory arsenic- and antimonate-reducing bacterium isolated from anoxic sediments.</title>
        <authorList>
            <person name="Abin C.A."/>
            <person name="Hollibaugh J.T."/>
        </authorList>
    </citation>
    <scope>NUCLEOTIDE SEQUENCE [LARGE SCALE GENOMIC DNA]</scope>
    <source>
        <strain evidence="1 2">MLFW-2</strain>
    </source>
</reference>
<dbReference type="OrthoDB" id="10012743at2"/>
<gene>
    <name evidence="1" type="ORF">BHU72_14765</name>
</gene>
<name>A0A1E5L777_9FIRM</name>
<keyword evidence="2" id="KW-1185">Reference proteome</keyword>
<organism evidence="1 2">
    <name type="scientific">Desulfuribacillus stibiiarsenatis</name>
    <dbReference type="NCBI Taxonomy" id="1390249"/>
    <lineage>
        <taxon>Bacteria</taxon>
        <taxon>Bacillati</taxon>
        <taxon>Bacillota</taxon>
        <taxon>Desulfuribacillia</taxon>
        <taxon>Desulfuribacillales</taxon>
        <taxon>Desulfuribacillaceae</taxon>
        <taxon>Desulfuribacillus</taxon>
    </lineage>
</organism>
<dbReference type="RefSeq" id="WP_069701613.1">
    <property type="nucleotide sequence ID" value="NZ_MJAT01000009.1"/>
</dbReference>
<dbReference type="EMBL" id="MJAT01000009">
    <property type="protein sequence ID" value="OEH86012.1"/>
    <property type="molecule type" value="Genomic_DNA"/>
</dbReference>
<proteinExistence type="predicted"/>
<protein>
    <submittedName>
        <fullName evidence="1">Uncharacterized protein</fullName>
    </submittedName>
</protein>
<sequence>MNKIPILLGLLLAVVLFFHGVSQNVIESNIFQKADVAAKIAVRGGLIDENWDLATTANSGYIVLDQNKVENAVEQLFLDNQDVVNQYEIFVINDAPTTFSYLGQSIDFTSNGVVLVYQFNDLTRLRSAEVTDE</sequence>
<comment type="caution">
    <text evidence="1">The sequence shown here is derived from an EMBL/GenBank/DDBJ whole genome shotgun (WGS) entry which is preliminary data.</text>
</comment>